<organism evidence="2 3">
    <name type="scientific">Candidatus Uhrbacteria bacterium CG_4_9_14_3_um_filter_36_7</name>
    <dbReference type="NCBI Taxonomy" id="1975033"/>
    <lineage>
        <taxon>Bacteria</taxon>
        <taxon>Candidatus Uhriibacteriota</taxon>
    </lineage>
</organism>
<feature type="transmembrane region" description="Helical" evidence="1">
    <location>
        <begin position="84"/>
        <end position="102"/>
    </location>
</feature>
<dbReference type="SUPFAM" id="SSF103473">
    <property type="entry name" value="MFS general substrate transporter"/>
    <property type="match status" value="1"/>
</dbReference>
<dbReference type="InterPro" id="IPR011701">
    <property type="entry name" value="MFS"/>
</dbReference>
<sequence>MQLFYTHHHFQLHRKVHSDFWFFEFSIWLHVFSRSLVAIFIPIFLLQIGYSLPEVIFYYFLFNLIDVPLNFPARFFVKKIGARLTMMIGLLFSVGFFIYLSHLQSASLVSQNSLIILSGLAASYDAFYWVSYYYLFIKSTSQKKNVSKQTSGVYIVSQLASMLAPAFGAVILLFFHEQVLIAISLLILMASLIPLFKMKHLLDKPNKSSESIQTFFKTADKRRDYISIGFLGIHNAAESIIWPVFIYLLFSSISSIAFLPIIISLTTILFTFYAGKIKKQQRNKVIFLGSFLLLLVWVLRIFISQPIFYYLSVVLVGLFTILISIPLESSICEKGEVGDTLSASMYRNLISMFFQMLLFGILLFFIHIFETSFLVAALSMFLLMALHPILREFKRKKGSTLSQASSLSQE</sequence>
<feature type="transmembrane region" description="Helical" evidence="1">
    <location>
        <begin position="256"/>
        <end position="273"/>
    </location>
</feature>
<gene>
    <name evidence="2" type="ORF">CO172_02560</name>
</gene>
<feature type="transmembrane region" description="Helical" evidence="1">
    <location>
        <begin position="155"/>
        <end position="175"/>
    </location>
</feature>
<dbReference type="Proteomes" id="UP000229749">
    <property type="component" value="Unassembled WGS sequence"/>
</dbReference>
<keyword evidence="1" id="KW-1133">Transmembrane helix</keyword>
<name>A0A2M7XH83_9BACT</name>
<dbReference type="Gene3D" id="1.20.1250.20">
    <property type="entry name" value="MFS general substrate transporter like domains"/>
    <property type="match status" value="1"/>
</dbReference>
<protein>
    <recommendedName>
        <fullName evidence="4">Major facilitator superfamily (MFS) profile domain-containing protein</fullName>
    </recommendedName>
</protein>
<reference evidence="3" key="1">
    <citation type="submission" date="2017-09" db="EMBL/GenBank/DDBJ databases">
        <title>Depth-based differentiation of microbial function through sediment-hosted aquifers and enrichment of novel symbionts in the deep terrestrial subsurface.</title>
        <authorList>
            <person name="Probst A.J."/>
            <person name="Ladd B."/>
            <person name="Jarett J.K."/>
            <person name="Geller-Mcgrath D.E."/>
            <person name="Sieber C.M.K."/>
            <person name="Emerson J.B."/>
            <person name="Anantharaman K."/>
            <person name="Thomas B.C."/>
            <person name="Malmstrom R."/>
            <person name="Stieglmeier M."/>
            <person name="Klingl A."/>
            <person name="Woyke T."/>
            <person name="Ryan C.M."/>
            <person name="Banfield J.F."/>
        </authorList>
    </citation>
    <scope>NUCLEOTIDE SEQUENCE [LARGE SCALE GENOMIC DNA]</scope>
</reference>
<feature type="transmembrane region" description="Helical" evidence="1">
    <location>
        <begin position="21"/>
        <end position="50"/>
    </location>
</feature>
<accession>A0A2M7XH83</accession>
<dbReference type="AlphaFoldDB" id="A0A2M7XH83"/>
<feature type="transmembrane region" description="Helical" evidence="1">
    <location>
        <begin position="285"/>
        <end position="303"/>
    </location>
</feature>
<evidence type="ECO:0008006" key="4">
    <source>
        <dbReference type="Google" id="ProtNLM"/>
    </source>
</evidence>
<proteinExistence type="predicted"/>
<dbReference type="GO" id="GO:0022857">
    <property type="term" value="F:transmembrane transporter activity"/>
    <property type="evidence" value="ECO:0007669"/>
    <property type="project" value="InterPro"/>
</dbReference>
<keyword evidence="1" id="KW-0812">Transmembrane</keyword>
<feature type="transmembrane region" description="Helical" evidence="1">
    <location>
        <begin position="181"/>
        <end position="198"/>
    </location>
</feature>
<feature type="transmembrane region" description="Helical" evidence="1">
    <location>
        <begin position="225"/>
        <end position="250"/>
    </location>
</feature>
<dbReference type="InterPro" id="IPR036259">
    <property type="entry name" value="MFS_trans_sf"/>
</dbReference>
<evidence type="ECO:0000256" key="1">
    <source>
        <dbReference type="SAM" id="Phobius"/>
    </source>
</evidence>
<keyword evidence="1" id="KW-0472">Membrane</keyword>
<feature type="transmembrane region" description="Helical" evidence="1">
    <location>
        <begin position="309"/>
        <end position="327"/>
    </location>
</feature>
<dbReference type="EMBL" id="PFWS01000039">
    <property type="protein sequence ID" value="PJA47231.1"/>
    <property type="molecule type" value="Genomic_DNA"/>
</dbReference>
<feature type="transmembrane region" description="Helical" evidence="1">
    <location>
        <begin position="348"/>
        <end position="366"/>
    </location>
</feature>
<evidence type="ECO:0000313" key="3">
    <source>
        <dbReference type="Proteomes" id="UP000229749"/>
    </source>
</evidence>
<feature type="transmembrane region" description="Helical" evidence="1">
    <location>
        <begin position="114"/>
        <end position="135"/>
    </location>
</feature>
<dbReference type="Pfam" id="PF07690">
    <property type="entry name" value="MFS_1"/>
    <property type="match status" value="1"/>
</dbReference>
<evidence type="ECO:0000313" key="2">
    <source>
        <dbReference type="EMBL" id="PJA47231.1"/>
    </source>
</evidence>
<comment type="caution">
    <text evidence="2">The sequence shown here is derived from an EMBL/GenBank/DDBJ whole genome shotgun (WGS) entry which is preliminary data.</text>
</comment>
<feature type="transmembrane region" description="Helical" evidence="1">
    <location>
        <begin position="372"/>
        <end position="390"/>
    </location>
</feature>